<evidence type="ECO:0000313" key="4">
    <source>
        <dbReference type="Proteomes" id="UP000664277"/>
    </source>
</evidence>
<name>A0A8J7P9P3_9BACT</name>
<keyword evidence="1" id="KW-0175">Coiled coil</keyword>
<reference evidence="3" key="1">
    <citation type="submission" date="2021-02" db="EMBL/GenBank/DDBJ databases">
        <title>Genome-Resolved Metagenomics of a Microbial Community Performing Photosynthetic Biological Nutrient Removal.</title>
        <authorList>
            <person name="Mcdaniel E.A."/>
        </authorList>
    </citation>
    <scope>NUCLEOTIDE SEQUENCE</scope>
    <source>
        <strain evidence="3">UWPOB_OBS1</strain>
    </source>
</reference>
<feature type="region of interest" description="Disordered" evidence="2">
    <location>
        <begin position="1"/>
        <end position="22"/>
    </location>
</feature>
<feature type="coiled-coil region" evidence="1">
    <location>
        <begin position="153"/>
        <end position="187"/>
    </location>
</feature>
<protein>
    <submittedName>
        <fullName evidence="3">Uncharacterized protein</fullName>
    </submittedName>
</protein>
<proteinExistence type="predicted"/>
<evidence type="ECO:0000313" key="3">
    <source>
        <dbReference type="EMBL" id="MBN8660022.1"/>
    </source>
</evidence>
<evidence type="ECO:0000256" key="1">
    <source>
        <dbReference type="SAM" id="Coils"/>
    </source>
</evidence>
<organism evidence="3 4">
    <name type="scientific">Candidatus Obscuribacter phosphatis</name>
    <dbReference type="NCBI Taxonomy" id="1906157"/>
    <lineage>
        <taxon>Bacteria</taxon>
        <taxon>Bacillati</taxon>
        <taxon>Candidatus Melainabacteria</taxon>
        <taxon>Candidatus Obscuribacterales</taxon>
        <taxon>Candidatus Obscuribacteraceae</taxon>
        <taxon>Candidatus Obscuribacter</taxon>
    </lineage>
</organism>
<gene>
    <name evidence="3" type="ORF">J0M35_06635</name>
</gene>
<evidence type="ECO:0000256" key="2">
    <source>
        <dbReference type="SAM" id="MobiDB-lite"/>
    </source>
</evidence>
<comment type="caution">
    <text evidence="3">The sequence shown here is derived from an EMBL/GenBank/DDBJ whole genome shotgun (WGS) entry which is preliminary data.</text>
</comment>
<sequence length="205" mass="24213">MSTQRSNTAETQDFFTSQSPAQHKEVVDLEGLDHVFKWASETVSDGEEDKRVRQARDNRMRKQVLEIIEDYKEQKIVSKSQDEVAYLQRRVIALLTKLQELTEENSTIKQVMVSQFWAVQKIPHLEAQVKVLQAVEYEKEAAVKERRYLMDALAKLKVERDYLEDILETVENENTRLSEILRETRAEVTTLKARKWWHFFLPKTK</sequence>
<dbReference type="Proteomes" id="UP000664277">
    <property type="component" value="Unassembled WGS sequence"/>
</dbReference>
<accession>A0A8J7P9P3</accession>
<dbReference type="AlphaFoldDB" id="A0A8J7P9P3"/>
<dbReference type="EMBL" id="JAFLCK010000007">
    <property type="protein sequence ID" value="MBN8660022.1"/>
    <property type="molecule type" value="Genomic_DNA"/>
</dbReference>
<feature type="compositionally biased region" description="Polar residues" evidence="2">
    <location>
        <begin position="1"/>
        <end position="21"/>
    </location>
</feature>